<name>A0ABP4UDH7_9ACTN</name>
<dbReference type="Pfam" id="PF23904">
    <property type="entry name" value="DUF7246"/>
    <property type="match status" value="1"/>
</dbReference>
<dbReference type="RefSeq" id="WP_163571070.1">
    <property type="nucleotide sequence ID" value="NZ_BAAANY010000023.1"/>
</dbReference>
<accession>A0ABP4UDH7</accession>
<reference evidence="3" key="1">
    <citation type="journal article" date="2019" name="Int. J. Syst. Evol. Microbiol.">
        <title>The Global Catalogue of Microorganisms (GCM) 10K type strain sequencing project: providing services to taxonomists for standard genome sequencing and annotation.</title>
        <authorList>
            <consortium name="The Broad Institute Genomics Platform"/>
            <consortium name="The Broad Institute Genome Sequencing Center for Infectious Disease"/>
            <person name="Wu L."/>
            <person name="Ma J."/>
        </authorList>
    </citation>
    <scope>NUCLEOTIDE SEQUENCE [LARGE SCALE GENOMIC DNA]</scope>
    <source>
        <strain evidence="3">JCM 14718</strain>
    </source>
</reference>
<proteinExistence type="predicted"/>
<feature type="domain" description="DUF7246" evidence="1">
    <location>
        <begin position="13"/>
        <end position="85"/>
    </location>
</feature>
<keyword evidence="3" id="KW-1185">Reference proteome</keyword>
<evidence type="ECO:0000313" key="2">
    <source>
        <dbReference type="EMBL" id="GAA1701413.1"/>
    </source>
</evidence>
<comment type="caution">
    <text evidence="2">The sequence shown here is derived from an EMBL/GenBank/DDBJ whole genome shotgun (WGS) entry which is preliminary data.</text>
</comment>
<organism evidence="2 3">
    <name type="scientific">Fodinicola feengrottensis</name>
    <dbReference type="NCBI Taxonomy" id="435914"/>
    <lineage>
        <taxon>Bacteria</taxon>
        <taxon>Bacillati</taxon>
        <taxon>Actinomycetota</taxon>
        <taxon>Actinomycetes</taxon>
        <taxon>Mycobacteriales</taxon>
        <taxon>Fodinicola</taxon>
    </lineage>
</organism>
<protein>
    <recommendedName>
        <fullName evidence="1">DUF7246 domain-containing protein</fullName>
    </recommendedName>
</protein>
<evidence type="ECO:0000313" key="3">
    <source>
        <dbReference type="Proteomes" id="UP001500618"/>
    </source>
</evidence>
<dbReference type="Proteomes" id="UP001500618">
    <property type="component" value="Unassembled WGS sequence"/>
</dbReference>
<dbReference type="InterPro" id="IPR055670">
    <property type="entry name" value="DUF7246"/>
</dbReference>
<gene>
    <name evidence="2" type="ORF">GCM10009765_58720</name>
</gene>
<evidence type="ECO:0000259" key="1">
    <source>
        <dbReference type="Pfam" id="PF23904"/>
    </source>
</evidence>
<sequence length="87" mass="10012">MTTRETPTGTWTYSPEFKHGTRTIKAGTILSIKNLRGRWRLVQHVQTPVAEWIDIVEIFLTGQSKKEPIRAVRADRVTRVHRTKASV</sequence>
<dbReference type="EMBL" id="BAAANY010000023">
    <property type="protein sequence ID" value="GAA1701413.1"/>
    <property type="molecule type" value="Genomic_DNA"/>
</dbReference>